<reference evidence="2" key="1">
    <citation type="journal article" date="2012" name="Proc. Natl. Acad. Sci. U.S.A.">
        <title>Antigenic diversity is generated by distinct evolutionary mechanisms in African trypanosome species.</title>
        <authorList>
            <person name="Jackson A.P."/>
            <person name="Berry A."/>
            <person name="Aslett M."/>
            <person name="Allison H.C."/>
            <person name="Burton P."/>
            <person name="Vavrova-Anderson J."/>
            <person name="Brown R."/>
            <person name="Browne H."/>
            <person name="Corton N."/>
            <person name="Hauser H."/>
            <person name="Gamble J."/>
            <person name="Gilderthorp R."/>
            <person name="Marcello L."/>
            <person name="McQuillan J."/>
            <person name="Otto T.D."/>
            <person name="Quail M.A."/>
            <person name="Sanders M.J."/>
            <person name="van Tonder A."/>
            <person name="Ginger M.L."/>
            <person name="Field M.C."/>
            <person name="Barry J.D."/>
            <person name="Hertz-Fowler C."/>
            <person name="Berriman M."/>
        </authorList>
    </citation>
    <scope>NUCLEOTIDE SEQUENCE</scope>
    <source>
        <strain evidence="2">Y486</strain>
    </source>
</reference>
<feature type="chain" id="PRO_5003410125" evidence="1">
    <location>
        <begin position="32"/>
        <end position="115"/>
    </location>
</feature>
<organism evidence="2">
    <name type="scientific">Trypanosoma vivax (strain Y486)</name>
    <dbReference type="NCBI Taxonomy" id="1055687"/>
    <lineage>
        <taxon>Eukaryota</taxon>
        <taxon>Discoba</taxon>
        <taxon>Euglenozoa</taxon>
        <taxon>Kinetoplastea</taxon>
        <taxon>Metakinetoplastina</taxon>
        <taxon>Trypanosomatida</taxon>
        <taxon>Trypanosomatidae</taxon>
        <taxon>Trypanosoma</taxon>
        <taxon>Duttonella</taxon>
    </lineage>
</organism>
<protein>
    <submittedName>
        <fullName evidence="2">Uncharacterized protein</fullName>
    </submittedName>
</protein>
<dbReference type="AlphaFoldDB" id="G0UC63"/>
<feature type="signal peptide" evidence="1">
    <location>
        <begin position="1"/>
        <end position="31"/>
    </location>
</feature>
<accession>G0UC63</accession>
<keyword evidence="1" id="KW-0732">Signal</keyword>
<evidence type="ECO:0000256" key="1">
    <source>
        <dbReference type="SAM" id="SignalP"/>
    </source>
</evidence>
<proteinExistence type="predicted"/>
<gene>
    <name evidence="2" type="ORF">TVY486_1108950</name>
</gene>
<sequence>MGRSGSRCPTINLQNMSNPALLLLLLPVAAALPPSHCKLTLLRDSASPLEAPQARVQLPAYFTFSSSCAFHCTFVTEQWVRAGVCAIHDGLDLALRALTIATGARVFSDTALRGH</sequence>
<name>G0UC63_TRYVY</name>
<dbReference type="EMBL" id="HE573027">
    <property type="protein sequence ID" value="CCC53411.1"/>
    <property type="molecule type" value="Genomic_DNA"/>
</dbReference>
<evidence type="ECO:0000313" key="2">
    <source>
        <dbReference type="EMBL" id="CCC53411.1"/>
    </source>
</evidence>